<dbReference type="Proteomes" id="UP000324973">
    <property type="component" value="Unassembled WGS sequence"/>
</dbReference>
<organism evidence="8 9">
    <name type="scientific">Luteimonas viscosa</name>
    <dbReference type="NCBI Taxonomy" id="1132694"/>
    <lineage>
        <taxon>Bacteria</taxon>
        <taxon>Pseudomonadati</taxon>
        <taxon>Pseudomonadota</taxon>
        <taxon>Gammaproteobacteria</taxon>
        <taxon>Lysobacterales</taxon>
        <taxon>Lysobacteraceae</taxon>
        <taxon>Luteimonas</taxon>
    </lineage>
</organism>
<dbReference type="InterPro" id="IPR000531">
    <property type="entry name" value="Beta-barrel_TonB"/>
</dbReference>
<dbReference type="InterPro" id="IPR037066">
    <property type="entry name" value="Plug_dom_sf"/>
</dbReference>
<comment type="subcellular location">
    <subcellularLocation>
        <location evidence="1 4">Cell outer membrane</location>
    </subcellularLocation>
</comment>
<dbReference type="SUPFAM" id="SSF56935">
    <property type="entry name" value="Porins"/>
    <property type="match status" value="1"/>
</dbReference>
<dbReference type="EMBL" id="VTFT01000001">
    <property type="protein sequence ID" value="TYT27602.1"/>
    <property type="molecule type" value="Genomic_DNA"/>
</dbReference>
<feature type="compositionally biased region" description="Low complexity" evidence="5">
    <location>
        <begin position="12"/>
        <end position="29"/>
    </location>
</feature>
<evidence type="ECO:0000313" key="8">
    <source>
        <dbReference type="EMBL" id="TYT27602.1"/>
    </source>
</evidence>
<dbReference type="PANTHER" id="PTHR40980">
    <property type="entry name" value="PLUG DOMAIN-CONTAINING PROTEIN"/>
    <property type="match status" value="1"/>
</dbReference>
<dbReference type="PANTHER" id="PTHR40980:SF3">
    <property type="entry name" value="TONB-DEPENDENT RECEPTOR-LIKE BETA-BARREL DOMAIN-CONTAINING PROTEIN"/>
    <property type="match status" value="1"/>
</dbReference>
<keyword evidence="8" id="KW-0675">Receptor</keyword>
<proteinExistence type="inferred from homology"/>
<dbReference type="PROSITE" id="PS00018">
    <property type="entry name" value="EF_HAND_1"/>
    <property type="match status" value="1"/>
</dbReference>
<evidence type="ECO:0000259" key="6">
    <source>
        <dbReference type="Pfam" id="PF00593"/>
    </source>
</evidence>
<evidence type="ECO:0000256" key="2">
    <source>
        <dbReference type="ARBA" id="ARBA00023136"/>
    </source>
</evidence>
<evidence type="ECO:0000256" key="1">
    <source>
        <dbReference type="ARBA" id="ARBA00004442"/>
    </source>
</evidence>
<dbReference type="InterPro" id="IPR036942">
    <property type="entry name" value="Beta-barrel_TonB_sf"/>
</dbReference>
<gene>
    <name evidence="8" type="ORF">FZO89_11660</name>
</gene>
<dbReference type="Gene3D" id="2.170.130.10">
    <property type="entry name" value="TonB-dependent receptor, plug domain"/>
    <property type="match status" value="1"/>
</dbReference>
<name>A0A5D4XX54_9GAMM</name>
<evidence type="ECO:0000259" key="7">
    <source>
        <dbReference type="Pfam" id="PF07715"/>
    </source>
</evidence>
<keyword evidence="3" id="KW-0998">Cell outer membrane</keyword>
<dbReference type="GO" id="GO:0009279">
    <property type="term" value="C:cell outer membrane"/>
    <property type="evidence" value="ECO:0007669"/>
    <property type="project" value="UniProtKB-SubCell"/>
</dbReference>
<sequence length="941" mass="102058">MLAPYPLLAQQSDPAAVEPSAAEPAPGSDEAIESMETVVVTGVRGSLARATELKRDSSTVQDSISALELGKFPDDNVADSLSHITGVSISRTAGGEGQRVSVRGLGPEYTLTTFNGRILATDGAGRDFAYDVLPADVISGADVIKGAQASLTEGAIGGLVNLRSASPFDRTGQHGALRLEGDRNLMSEYDGGKLSAVYSNTYADDTFGVLVGLVYAKRKDRTDVAGNDGGWSRNADPNDESWLWGNTWGGHIDPDGNGVLDEDEYGLIGPGQFRVGSILEEKKRTALSAKLEWRPSDSVRISVDGLKTRLDSPQVGYQQSYYPLFAPGRWSNMTINDGIVTDFTMDNPDPEMRLNPELLNQTEYRVVDTDLYGVNGQWKVNDDFTLTADLYRSTSSRYSGGQDSYVVLRMNQPNVARIWLDGGVPNVQATFADGRDLIGGLAAGQFGADDFNTHYFSLAGDNIDDRITGGAVAGELFVGELGIDRLKFGVNRTDRRKARDLVNNALNGGADYYSGGNAINVGDLGGSVISDTFNLPNFMSGVSSVFPRSFLGFDVPGYIAALEAYDGNPRPGGGSYDYAAAAPVWNPLQSYRVSEKTLASYIELDLSGERWSGNVGLRLVKTRTTAQAWDAEILSIVEFGAFNYSAVYAEPSSVYQESEYTYALPTANFTWRFTDDLQLRLGAAKTMARPAVSQLAPTNTTESVAWGEFTQIYGGNAELEPYSAKQADASLEWYFAENSIANFAVFRKRIENQITTSWEPGQDIGVGPIVDTDGNPVTDGPTLFNIMRPINGDYAKVHGFEAGLQHFWESGFGFRAQYTRNWSSSWVDDEERPLEGIAPSVYSLGVMYEKGPWSLGATADRTDGFVTAINVLGGGYNEEADPITWLTAHASYNVNDDFTVSLEGSNLLDEANTYSINGNPLLSQGYYRYGRSITVGLSYRF</sequence>
<evidence type="ECO:0000256" key="5">
    <source>
        <dbReference type="SAM" id="MobiDB-lite"/>
    </source>
</evidence>
<dbReference type="OrthoDB" id="8727862at2"/>
<dbReference type="Pfam" id="PF00593">
    <property type="entry name" value="TonB_dep_Rec_b-barrel"/>
    <property type="match status" value="1"/>
</dbReference>
<comment type="similarity">
    <text evidence="4">Belongs to the TonB-dependent receptor family.</text>
</comment>
<dbReference type="CDD" id="cd01347">
    <property type="entry name" value="ligand_gated_channel"/>
    <property type="match status" value="1"/>
</dbReference>
<dbReference type="InterPro" id="IPR018247">
    <property type="entry name" value="EF_Hand_1_Ca_BS"/>
</dbReference>
<evidence type="ECO:0000256" key="3">
    <source>
        <dbReference type="ARBA" id="ARBA00023237"/>
    </source>
</evidence>
<dbReference type="InterPro" id="IPR010104">
    <property type="entry name" value="TonB_rcpt_bac"/>
</dbReference>
<keyword evidence="4" id="KW-0798">TonB box</keyword>
<protein>
    <submittedName>
        <fullName evidence="8">TonB-dependent receptor</fullName>
    </submittedName>
</protein>
<keyword evidence="9" id="KW-1185">Reference proteome</keyword>
<comment type="caution">
    <text evidence="8">The sequence shown here is derived from an EMBL/GenBank/DDBJ whole genome shotgun (WGS) entry which is preliminary data.</text>
</comment>
<dbReference type="NCBIfam" id="TIGR01782">
    <property type="entry name" value="TonB-Xanth-Caul"/>
    <property type="match status" value="1"/>
</dbReference>
<evidence type="ECO:0000313" key="9">
    <source>
        <dbReference type="Proteomes" id="UP000324973"/>
    </source>
</evidence>
<dbReference type="Pfam" id="PF07715">
    <property type="entry name" value="Plug"/>
    <property type="match status" value="1"/>
</dbReference>
<keyword evidence="2 4" id="KW-0472">Membrane</keyword>
<reference evidence="8 9" key="1">
    <citation type="submission" date="2019-08" db="EMBL/GenBank/DDBJ databases">
        <title>Luteimonas viscosus sp. nov., isolated from soil of a sunflower field.</title>
        <authorList>
            <person name="Jianli Z."/>
            <person name="Ying Z."/>
        </authorList>
    </citation>
    <scope>NUCLEOTIDE SEQUENCE [LARGE SCALE GENOMIC DNA]</scope>
    <source>
        <strain evidence="8 9">XBU10</strain>
    </source>
</reference>
<accession>A0A5D4XX54</accession>
<feature type="domain" description="TonB-dependent receptor-like beta-barrel" evidence="6">
    <location>
        <begin position="481"/>
        <end position="907"/>
    </location>
</feature>
<dbReference type="Gene3D" id="2.40.170.20">
    <property type="entry name" value="TonB-dependent receptor, beta-barrel domain"/>
    <property type="match status" value="1"/>
</dbReference>
<dbReference type="AlphaFoldDB" id="A0A5D4XX54"/>
<evidence type="ECO:0000256" key="4">
    <source>
        <dbReference type="RuleBase" id="RU003357"/>
    </source>
</evidence>
<feature type="domain" description="TonB-dependent receptor plug" evidence="7">
    <location>
        <begin position="54"/>
        <end position="158"/>
    </location>
</feature>
<feature type="region of interest" description="Disordered" evidence="5">
    <location>
        <begin position="1"/>
        <end position="32"/>
    </location>
</feature>
<dbReference type="InterPro" id="IPR012910">
    <property type="entry name" value="Plug_dom"/>
</dbReference>